<dbReference type="Pfam" id="PF00092">
    <property type="entry name" value="VWA"/>
    <property type="match status" value="1"/>
</dbReference>
<dbReference type="SUPFAM" id="SSF56436">
    <property type="entry name" value="C-type lectin-like"/>
    <property type="match status" value="1"/>
</dbReference>
<organism evidence="1 2">
    <name type="scientific">Pristionchus pacificus</name>
    <name type="common">Parasitic nematode worm</name>
    <dbReference type="NCBI Taxonomy" id="54126"/>
    <lineage>
        <taxon>Eukaryota</taxon>
        <taxon>Metazoa</taxon>
        <taxon>Ecdysozoa</taxon>
        <taxon>Nematoda</taxon>
        <taxon>Chromadorea</taxon>
        <taxon>Rhabditida</taxon>
        <taxon>Rhabditina</taxon>
        <taxon>Diplogasteromorpha</taxon>
        <taxon>Diplogasteroidea</taxon>
        <taxon>Neodiplogasteridae</taxon>
        <taxon>Pristionchus</taxon>
    </lineage>
</organism>
<gene>
    <name evidence="1" type="primary">WBGene00095459</name>
</gene>
<dbReference type="InterPro" id="IPR016186">
    <property type="entry name" value="C-type_lectin-like/link_sf"/>
</dbReference>
<reference evidence="2" key="1">
    <citation type="journal article" date="2008" name="Nat. Genet.">
        <title>The Pristionchus pacificus genome provides a unique perspective on nematode lifestyle and parasitism.</title>
        <authorList>
            <person name="Dieterich C."/>
            <person name="Clifton S.W."/>
            <person name="Schuster L.N."/>
            <person name="Chinwalla A."/>
            <person name="Delehaunty K."/>
            <person name="Dinkelacker I."/>
            <person name="Fulton L."/>
            <person name="Fulton R."/>
            <person name="Godfrey J."/>
            <person name="Minx P."/>
            <person name="Mitreva M."/>
            <person name="Roeseler W."/>
            <person name="Tian H."/>
            <person name="Witte H."/>
            <person name="Yang S.P."/>
            <person name="Wilson R.K."/>
            <person name="Sommer R.J."/>
        </authorList>
    </citation>
    <scope>NUCLEOTIDE SEQUENCE [LARGE SCALE GENOMIC DNA]</scope>
    <source>
        <strain evidence="2">PS312</strain>
    </source>
</reference>
<dbReference type="PANTHER" id="PTHR31024">
    <property type="entry name" value="C-TYPE LECTIN"/>
    <property type="match status" value="1"/>
</dbReference>
<evidence type="ECO:0000313" key="1">
    <source>
        <dbReference type="EnsemblMetazoa" id="PPA05905.1"/>
    </source>
</evidence>
<dbReference type="Gene3D" id="3.10.100.10">
    <property type="entry name" value="Mannose-Binding Protein A, subunit A"/>
    <property type="match status" value="1"/>
</dbReference>
<dbReference type="Pfam" id="PF00059">
    <property type="entry name" value="Lectin_C"/>
    <property type="match status" value="1"/>
</dbReference>
<dbReference type="SMART" id="SM00034">
    <property type="entry name" value="CLECT"/>
    <property type="match status" value="1"/>
</dbReference>
<sequence length="1066" mass="116555">MSWSHSFFCLLSLYSTMRCAIIVVAFLAIAVNSAEIRIDPPSAQCQGEIDRVWLDVIFLVDSSSGMTQHGLRKADAFLESVMRQMTIGEDTYQESRVGIITYAAEAHVVRDLSRSDNSSSTLPYAGDDEANLFGAFTAAVNMFDNSTSVHRKKVIVIAASTYEEEGPHDAVQIAKQFKISGGSIVTIDYRVSHSGLSPLADLASNGFAFTNNDLEVANLFNSFLHVNCFCPFDRHGASSTTYGSPDGGCFDDENIQSDWMAASDLCHEEGGFLVKIENEQKQRTMDNVASSSPYWIGLRFNSAHDGFYWQDWSEMNFTRWASSQPDLSIGECAFSKGSHWYSAPCNGDKKGLADHVFFCEIQPCSANADCYHPVAPNVTEPAFPEVSTLRPEEPSTVLPIEVSTLKPEEPSTVLPIEVSTLKPEEPSTVLPIEVSTLKPEEPSTILPIEVSTLKPEEPSTILPIEVSTLKPEEPSTILPIQVSTLKPEEPSTILPIEVSTLKPEQPSTVLPIEVSTLKPEEPSTILPIEVSTLKPEEHSTILPIEVSTLKPEEPSTILPIQVSTLKPEEPSTILPIEVSTLKPEEPSTVLPIEVSTLKPEEPSTILPIEVSTMKPEEPSTILPIEVSTMKPEEPSTILPIEVSTMKPEEPSTILPIEVSTLKPEEPSTVLPIEVSTLKPEEPSTVLPIEVSTMKPEEPSTILPIEVSTLKPEEPSTVLPIEVSTLKPEEPSTILPIEVSTLKPEEPVTEGPASVKPEEPVTEGPASVKPEEPVTEGPASVKPEEPVTEGPVSVKPEEPVTEGPASVKPEEPVTEGPASVKPEEPVTEGPASVKPEKPVTEGPASVKPEETVTEGPASVKPEEPVTEGPASVKPEEPVTEGPASMKPEEPEQPDLPIDFSTAEPDHSNKYFPNGTSVELAWWQELKSTSTVRFANLIAEDGNGRTRYPIKLNSPITFKVSLKNEQNLFSHSFFRQTVKISNFDEESFKWTEIPTYGLLNNMAACVNGVLCPVKVKRGEISMTIDLSAHKLWLHTLQNDAPYQFEIMMTDMISNKFFSFVVQARAYIH</sequence>
<reference evidence="1" key="2">
    <citation type="submission" date="2022-06" db="UniProtKB">
        <authorList>
            <consortium name="EnsemblMetazoa"/>
        </authorList>
    </citation>
    <scope>IDENTIFICATION</scope>
    <source>
        <strain evidence="1">PS312</strain>
    </source>
</reference>
<dbReference type="PANTHER" id="PTHR31024:SF3">
    <property type="entry name" value="C-TYPE LECTIN-RELATED"/>
    <property type="match status" value="1"/>
</dbReference>
<evidence type="ECO:0000313" key="2">
    <source>
        <dbReference type="Proteomes" id="UP000005239"/>
    </source>
</evidence>
<protein>
    <submittedName>
        <fullName evidence="1">C-type lectin</fullName>
    </submittedName>
</protein>
<dbReference type="PROSITE" id="PS50234">
    <property type="entry name" value="VWFA"/>
    <property type="match status" value="1"/>
</dbReference>
<dbReference type="InterPro" id="IPR001304">
    <property type="entry name" value="C-type_lectin-like"/>
</dbReference>
<dbReference type="PROSITE" id="PS50041">
    <property type="entry name" value="C_TYPE_LECTIN_2"/>
    <property type="match status" value="1"/>
</dbReference>
<dbReference type="EnsemblMetazoa" id="PPA05905.1">
    <property type="protein sequence ID" value="PPA05905.1"/>
    <property type="gene ID" value="WBGene00095459"/>
</dbReference>
<dbReference type="SMART" id="SM00327">
    <property type="entry name" value="VWA"/>
    <property type="match status" value="1"/>
</dbReference>
<dbReference type="CDD" id="cd00037">
    <property type="entry name" value="CLECT"/>
    <property type="match status" value="1"/>
</dbReference>
<dbReference type="InterPro" id="IPR016187">
    <property type="entry name" value="CTDL_fold"/>
</dbReference>
<dbReference type="SUPFAM" id="SSF53300">
    <property type="entry name" value="vWA-like"/>
    <property type="match status" value="1"/>
</dbReference>
<keyword evidence="2" id="KW-1185">Reference proteome</keyword>
<dbReference type="InterPro" id="IPR002035">
    <property type="entry name" value="VWF_A"/>
</dbReference>
<dbReference type="Proteomes" id="UP000005239">
    <property type="component" value="Unassembled WGS sequence"/>
</dbReference>
<accession>A0A8R1U5S7</accession>
<accession>A0A2A6C3H2</accession>
<proteinExistence type="predicted"/>
<name>A0A2A6C3H2_PRIPA</name>
<dbReference type="AlphaFoldDB" id="A0A2A6C3H2"/>
<dbReference type="Gene3D" id="3.40.50.410">
    <property type="entry name" value="von Willebrand factor, type A domain"/>
    <property type="match status" value="1"/>
</dbReference>
<dbReference type="InterPro" id="IPR036465">
    <property type="entry name" value="vWFA_dom_sf"/>
</dbReference>